<evidence type="ECO:0000313" key="2">
    <source>
        <dbReference type="EMBL" id="AEW96939.1"/>
    </source>
</evidence>
<feature type="compositionally biased region" description="Basic residues" evidence="1">
    <location>
        <begin position="38"/>
        <end position="48"/>
    </location>
</feature>
<dbReference type="KEGG" id="scy:SCATT_45680"/>
<dbReference type="EMBL" id="CP003219">
    <property type="protein sequence ID" value="AEW96939.1"/>
    <property type="molecule type" value="Genomic_DNA"/>
</dbReference>
<gene>
    <name evidence="2" type="ordered locus">SCATT_45680</name>
</gene>
<evidence type="ECO:0000313" key="3">
    <source>
        <dbReference type="Proteomes" id="UP000007842"/>
    </source>
</evidence>
<evidence type="ECO:0000256" key="1">
    <source>
        <dbReference type="SAM" id="MobiDB-lite"/>
    </source>
</evidence>
<reference evidence="3" key="1">
    <citation type="submission" date="2011-12" db="EMBL/GenBank/DDBJ databases">
        <title>Complete genome sequence of Streptomyces cattleya strain DSM 46488.</title>
        <authorList>
            <person name="Ou H.-Y."/>
            <person name="Li P."/>
            <person name="Zhao C."/>
            <person name="O'Hagan D."/>
            <person name="Deng Z."/>
        </authorList>
    </citation>
    <scope>NUCLEOTIDE SEQUENCE [LARGE SCALE GENOMIC DNA]</scope>
    <source>
        <strain evidence="3">ATCC 35852 / DSM 46488 / JCM 4925 / NBRC 14057 / NRRL 8057</strain>
    </source>
</reference>
<accession>G8X0M3</accession>
<protein>
    <submittedName>
        <fullName evidence="2">Uncharacterized protein</fullName>
    </submittedName>
</protein>
<dbReference type="AlphaFoldDB" id="G8X0M3"/>
<proteinExistence type="predicted"/>
<name>G8X0M3_STREN</name>
<sequence length="66" mass="7366">MPAEGAVHVRSLLTLCARARPPRDMEKHTCAGPFRAPRSSHKHRRCRGPRSPGQPQLVGDRHPSNH</sequence>
<feature type="region of interest" description="Disordered" evidence="1">
    <location>
        <begin position="19"/>
        <end position="66"/>
    </location>
</feature>
<dbReference type="HOGENOM" id="CLU_2829250_0_0_11"/>
<organism evidence="2 3">
    <name type="scientific">Streptantibioticus cattleyicolor (strain ATCC 35852 / DSM 46488 / JCM 4925 / NBRC 14057 / NRRL 8057)</name>
    <name type="common">Streptomyces cattleya</name>
    <dbReference type="NCBI Taxonomy" id="1003195"/>
    <lineage>
        <taxon>Bacteria</taxon>
        <taxon>Bacillati</taxon>
        <taxon>Actinomycetota</taxon>
        <taxon>Actinomycetes</taxon>
        <taxon>Kitasatosporales</taxon>
        <taxon>Streptomycetaceae</taxon>
        <taxon>Streptantibioticus</taxon>
    </lineage>
</organism>
<keyword evidence="3" id="KW-1185">Reference proteome</keyword>
<dbReference type="Proteomes" id="UP000007842">
    <property type="component" value="Chromosome"/>
</dbReference>